<dbReference type="RefSeq" id="WP_236689382.1">
    <property type="nucleotide sequence ID" value="NZ_BBXL01000007.1"/>
</dbReference>
<protein>
    <recommendedName>
        <fullName evidence="3">DNA methylase</fullName>
    </recommendedName>
</protein>
<dbReference type="Proteomes" id="UP000184480">
    <property type="component" value="Unassembled WGS sequence"/>
</dbReference>
<evidence type="ECO:0000313" key="1">
    <source>
        <dbReference type="EMBL" id="SHF49425.1"/>
    </source>
</evidence>
<proteinExistence type="predicted"/>
<dbReference type="AlphaFoldDB" id="A0A1M5C408"/>
<sequence>MSKLKFDPKNYRIHGEKNKRLIRKSLEDCGAGRSILFDNENCIIAGNGVYEQAQELGLKVRVIESDGTELIAIKRTDLKTEDSRRKALALADNYTNDTSVFDIEAVMEDFTPEDLDLWEFSIDLSSVGIGATESSDKKETGDDLYTNKITTPQYLPKNEKPAITDLFDLDKYNELVSNVEDSNLSSEDKKFLICAAARHIVFNYEKIADYYAHSDKDVQELMEDSALVIIDFDSAISKGFVKLTQDIDEQYDIDHEE</sequence>
<dbReference type="EMBL" id="FQUC01000007">
    <property type="protein sequence ID" value="SHF49425.1"/>
    <property type="molecule type" value="Genomic_DNA"/>
</dbReference>
<evidence type="ECO:0008006" key="3">
    <source>
        <dbReference type="Google" id="ProtNLM"/>
    </source>
</evidence>
<reference evidence="2" key="1">
    <citation type="submission" date="2016-11" db="EMBL/GenBank/DDBJ databases">
        <authorList>
            <person name="Varghese N."/>
            <person name="Submissions S."/>
        </authorList>
    </citation>
    <scope>NUCLEOTIDE SEQUENCE [LARGE SCALE GENOMIC DNA]</scope>
    <source>
        <strain evidence="2">DSM 27370</strain>
    </source>
</reference>
<name>A0A1M5C408_9BACT</name>
<organism evidence="1 2">
    <name type="scientific">Dysgonomonas macrotermitis</name>
    <dbReference type="NCBI Taxonomy" id="1346286"/>
    <lineage>
        <taxon>Bacteria</taxon>
        <taxon>Pseudomonadati</taxon>
        <taxon>Bacteroidota</taxon>
        <taxon>Bacteroidia</taxon>
        <taxon>Bacteroidales</taxon>
        <taxon>Dysgonomonadaceae</taxon>
        <taxon>Dysgonomonas</taxon>
    </lineage>
</organism>
<gene>
    <name evidence="1" type="ORF">SAMN05444362_10721</name>
</gene>
<evidence type="ECO:0000313" key="2">
    <source>
        <dbReference type="Proteomes" id="UP000184480"/>
    </source>
</evidence>
<dbReference type="STRING" id="1346286.SAMN05444362_10721"/>
<keyword evidence="2" id="KW-1185">Reference proteome</keyword>
<accession>A0A1M5C408</accession>